<dbReference type="SUPFAM" id="SSF56176">
    <property type="entry name" value="FAD-binding/transporter-associated domain-like"/>
    <property type="match status" value="1"/>
</dbReference>
<dbReference type="InterPro" id="IPR016172">
    <property type="entry name" value="D-lactate_DH_C-sub1"/>
</dbReference>
<dbReference type="GO" id="GO:0022904">
    <property type="term" value="P:respiratory electron transport chain"/>
    <property type="evidence" value="ECO:0007669"/>
    <property type="project" value="InterPro"/>
</dbReference>
<dbReference type="GO" id="GO:0006089">
    <property type="term" value="P:lactate metabolic process"/>
    <property type="evidence" value="ECO:0007669"/>
    <property type="project" value="UniProtKB-UniRule"/>
</dbReference>
<comment type="function">
    <text evidence="5">Catalyzes the oxidation of D-lactate to pyruvate.</text>
</comment>
<dbReference type="FunFam" id="3.30.1370.20:FF:000001">
    <property type="entry name" value="Quinone-dependent D-lactate dehydrogenase"/>
    <property type="match status" value="1"/>
</dbReference>
<dbReference type="FunFam" id="3.30.70.610:FF:000001">
    <property type="entry name" value="Quinone-dependent D-lactate dehydrogenase"/>
    <property type="match status" value="1"/>
</dbReference>
<dbReference type="InterPro" id="IPR016181">
    <property type="entry name" value="Acyl_CoA_acyltransferase"/>
</dbReference>
<feature type="binding site" evidence="5">
    <location>
        <begin position="16"/>
        <end position="20"/>
    </location>
    <ligand>
        <name>FAD</name>
        <dbReference type="ChEBI" id="CHEBI:57692"/>
    </ligand>
</feature>
<dbReference type="InterPro" id="IPR012256">
    <property type="entry name" value="D_lactate_DH"/>
</dbReference>
<dbReference type="HAMAP" id="MF_02092">
    <property type="entry name" value="DLDH_Dld"/>
    <property type="match status" value="1"/>
</dbReference>
<feature type="binding site" evidence="5">
    <location>
        <position position="202"/>
    </location>
    <ligand>
        <name>FAD</name>
        <dbReference type="ChEBI" id="CHEBI:57692"/>
    </ligand>
</feature>
<dbReference type="InterPro" id="IPR016173">
    <property type="entry name" value="D-lactate_DH_C-sub2"/>
</dbReference>
<dbReference type="FunFam" id="3.30.465.10:FF:000015">
    <property type="entry name" value="Quinone-dependent D-lactate dehydrogenase"/>
    <property type="match status" value="1"/>
</dbReference>
<comment type="catalytic activity">
    <reaction evidence="5">
        <text>(R)-lactate + a quinone = a quinol + pyruvate</text>
        <dbReference type="Rhea" id="RHEA:51468"/>
        <dbReference type="ChEBI" id="CHEBI:15361"/>
        <dbReference type="ChEBI" id="CHEBI:16004"/>
        <dbReference type="ChEBI" id="CHEBI:24646"/>
        <dbReference type="ChEBI" id="CHEBI:132124"/>
        <dbReference type="EC" id="1.1.5.12"/>
    </reaction>
</comment>
<keyword evidence="5" id="KW-0874">Quinone</keyword>
<keyword evidence="5" id="KW-1003">Cell membrane</keyword>
<dbReference type="EC" id="1.1.5.12" evidence="5"/>
<dbReference type="InterPro" id="IPR006094">
    <property type="entry name" value="Oxid_FAD_bind_N"/>
</dbReference>
<comment type="subcellular location">
    <subcellularLocation>
        <location evidence="5">Cell inner membrane</location>
        <topology evidence="5">Peripheral membrane protein</topology>
        <orientation evidence="5">Cytoplasmic side</orientation>
    </subcellularLocation>
</comment>
<keyword evidence="2 5" id="KW-0285">Flavoprotein</keyword>
<feature type="binding site" evidence="5">
    <location>
        <position position="83"/>
    </location>
    <ligand>
        <name>FAD</name>
        <dbReference type="ChEBI" id="CHEBI:57692"/>
    </ligand>
</feature>
<dbReference type="NCBIfam" id="NF008387">
    <property type="entry name" value="PRK11183.1"/>
    <property type="match status" value="1"/>
</dbReference>
<evidence type="ECO:0000256" key="5">
    <source>
        <dbReference type="HAMAP-Rule" id="MF_02092"/>
    </source>
</evidence>
<dbReference type="InterPro" id="IPR016164">
    <property type="entry name" value="FAD-linked_Oxase-like_C"/>
</dbReference>
<dbReference type="Pfam" id="PF09330">
    <property type="entry name" value="Lact-deh-memb"/>
    <property type="match status" value="1"/>
</dbReference>
<dbReference type="InterPro" id="IPR016169">
    <property type="entry name" value="FAD-bd_PCMH_sub2"/>
</dbReference>
<dbReference type="SUPFAM" id="SSF55103">
    <property type="entry name" value="FAD-linked oxidases, C-terminal domain"/>
    <property type="match status" value="1"/>
</dbReference>
<evidence type="ECO:0000256" key="3">
    <source>
        <dbReference type="ARBA" id="ARBA00022827"/>
    </source>
</evidence>
<reference evidence="8 9" key="1">
    <citation type="submission" date="2018-12" db="EMBL/GenBank/DDBJ databases">
        <authorList>
            <consortium name="Pathogen Informatics"/>
        </authorList>
    </citation>
    <scope>NUCLEOTIDE SEQUENCE [LARGE SCALE GENOMIC DNA]</scope>
    <source>
        <strain evidence="8 9">NCTC13635</strain>
    </source>
</reference>
<dbReference type="GO" id="GO:0004458">
    <property type="term" value="F:D-lactate dehydrogenase (cytochrome) activity"/>
    <property type="evidence" value="ECO:0007669"/>
    <property type="project" value="UniProtKB-UniRule"/>
</dbReference>
<sequence length="734" mass="83064">MLNACVDADKIILMQAANTGLTEGSTPNGNDYDREIVIISTLRLDKLHLLDKGEQVLAWPGTTLYSLEKALKPLGREPHSVIGSSCIGASVIGGICNNSGGSLVQRGPAYTEMSLFAQIDADGKLKLVNHLGIDLGSTPEQILSRLDDERISDSDVLHDGRHAHDHDYVTRVRDVDADTPARYNADPDRLFESSGCAGKLAVFAVRLDTFPAEKRQQVFYIGTNQPQVLTEIRRHILAEFQHLPVAGEYMHRDIYDIAEKYGKDTFLMIDKLGTDKMPFFFTMKGRTDAMLEKVSLFKPHFTDRFMQKLGHVFPAHLPERMKTWRDKYEHHLLLKMAGDGIEEAQRWLTEYFQQAEGDFFACTPEEGSKAFLHRFAAAGAAIRYQAVHADEVEDILALDIALRRNDTEWFEHLPPEIDSQLVHKLYYGHFMCHVFHQDYIVRKGVNAHALKEKMLELLKARGAQYPAEHNVGHLYEAPESLQQFYRQNDPTNSMNPGIGKTSKQKYWGEAARRQPLRRIRNNRRQDYSAWRFCITLHAGECFSGRFRSAAMPAEAPLLDSDLEIREALPDDAHAIAALYVWHVLNGRASFEEIPPTVDEMRKRIQTVRDNGLPWLVALWRGAIVGYCYATFYRPRPAYRYTLEESIYVESGMGGRGIGSALLSRLIAECEKGPWRQMLAIIGDGHNNAGSLAIHKKFGFTVAGQLRSVGYKMGDWRDTLIMQRALGDGDWTLPE</sequence>
<dbReference type="GO" id="GO:0071949">
    <property type="term" value="F:FAD binding"/>
    <property type="evidence" value="ECO:0007669"/>
    <property type="project" value="InterPro"/>
</dbReference>
<feature type="domain" description="N-acetyltransferase" evidence="6">
    <location>
        <begin position="562"/>
        <end position="726"/>
    </location>
</feature>
<dbReference type="Gene3D" id="3.30.1370.20">
    <property type="entry name" value="D-lactate dehydrogenase, cap domain, subdomain 2"/>
    <property type="match status" value="1"/>
</dbReference>
<dbReference type="InterPro" id="IPR000182">
    <property type="entry name" value="GNAT_dom"/>
</dbReference>
<dbReference type="AlphaFoldDB" id="A0A3S4GVR1"/>
<feature type="binding site" evidence="5">
    <location>
        <position position="90"/>
    </location>
    <ligand>
        <name>FAD</name>
        <dbReference type="ChEBI" id="CHEBI:57692"/>
    </ligand>
</feature>
<dbReference type="EMBL" id="LR134162">
    <property type="protein sequence ID" value="VEB00617.1"/>
    <property type="molecule type" value="Genomic_DNA"/>
</dbReference>
<evidence type="ECO:0000259" key="7">
    <source>
        <dbReference type="PROSITE" id="PS51387"/>
    </source>
</evidence>
<keyword evidence="4 5" id="KW-0560">Oxidoreductase</keyword>
<dbReference type="Pfam" id="PF01565">
    <property type="entry name" value="FAD_binding_4"/>
    <property type="match status" value="1"/>
</dbReference>
<dbReference type="Gene3D" id="3.40.630.30">
    <property type="match status" value="1"/>
</dbReference>
<evidence type="ECO:0000256" key="2">
    <source>
        <dbReference type="ARBA" id="ARBA00022630"/>
    </source>
</evidence>
<gene>
    <name evidence="5 8" type="primary">dld</name>
    <name evidence="8" type="ORF">NCTC13635_01438</name>
</gene>
<dbReference type="PROSITE" id="PS51387">
    <property type="entry name" value="FAD_PCMH"/>
    <property type="match status" value="1"/>
</dbReference>
<proteinExistence type="inferred from homology"/>
<dbReference type="InterPro" id="IPR015409">
    <property type="entry name" value="Lactate_DH_C"/>
</dbReference>
<evidence type="ECO:0000313" key="8">
    <source>
        <dbReference type="EMBL" id="VEB00617.1"/>
    </source>
</evidence>
<protein>
    <recommendedName>
        <fullName evidence="5">Quinone-dependent D-lactate dehydrogenase</fullName>
        <ecNumber evidence="5">1.1.5.12</ecNumber>
    </recommendedName>
    <alternativeName>
        <fullName evidence="5">D-lactate dehydrogenase</fullName>
        <shortName evidence="5">D-LDH</shortName>
    </alternativeName>
</protein>
<dbReference type="CDD" id="cd04301">
    <property type="entry name" value="NAT_SF"/>
    <property type="match status" value="1"/>
</dbReference>
<comment type="similarity">
    <text evidence="5">Belongs to the quinone-dependent D-lactate dehydrogenase family.</text>
</comment>
<organism evidence="8 9">
    <name type="scientific">Klebsiella pneumoniae</name>
    <dbReference type="NCBI Taxonomy" id="573"/>
    <lineage>
        <taxon>Bacteria</taxon>
        <taxon>Pseudomonadati</taxon>
        <taxon>Pseudomonadota</taxon>
        <taxon>Gammaproteobacteria</taxon>
        <taxon>Enterobacterales</taxon>
        <taxon>Enterobacteriaceae</taxon>
        <taxon>Klebsiella/Raoultella group</taxon>
        <taxon>Klebsiella</taxon>
        <taxon>Klebsiella pneumoniae complex</taxon>
    </lineage>
</organism>
<comment type="cofactor">
    <cofactor evidence="1 5">
        <name>FAD</name>
        <dbReference type="ChEBI" id="CHEBI:57692"/>
    </cofactor>
</comment>
<feature type="binding site" evidence="5">
    <location>
        <begin position="24"/>
        <end position="25"/>
    </location>
    <ligand>
        <name>FAD</name>
        <dbReference type="ChEBI" id="CHEBI:57692"/>
    </ligand>
</feature>
<dbReference type="Proteomes" id="UP000282433">
    <property type="component" value="Chromosome"/>
</dbReference>
<keyword evidence="5" id="KW-0997">Cell inner membrane</keyword>
<feature type="domain" description="FAD-binding PCMH-type" evidence="7">
    <location>
        <begin position="1"/>
        <end position="212"/>
    </location>
</feature>
<dbReference type="InterPro" id="IPR016166">
    <property type="entry name" value="FAD-bd_PCMH"/>
</dbReference>
<dbReference type="InterPro" id="IPR051264">
    <property type="entry name" value="FAD-oxidored/transferase_4"/>
</dbReference>
<accession>A0A3S4GVR1</accession>
<dbReference type="Gene3D" id="3.30.465.10">
    <property type="match status" value="1"/>
</dbReference>
<feature type="binding site" evidence="5">
    <location>
        <position position="100"/>
    </location>
    <ligand>
        <name>FAD</name>
        <dbReference type="ChEBI" id="CHEBI:57692"/>
    </ligand>
</feature>
<dbReference type="InterPro" id="IPR036318">
    <property type="entry name" value="FAD-bd_PCMH-like_sf"/>
</dbReference>
<keyword evidence="5" id="KW-0472">Membrane</keyword>
<dbReference type="GO" id="GO:0055085">
    <property type="term" value="P:transmembrane transport"/>
    <property type="evidence" value="ECO:0007669"/>
    <property type="project" value="InterPro"/>
</dbReference>
<name>A0A3S4GVR1_KLEPN</name>
<dbReference type="GO" id="GO:0102029">
    <property type="term" value="F:D-lactate dehydrogenase (quinone) activity"/>
    <property type="evidence" value="ECO:0007669"/>
    <property type="project" value="UniProtKB-EC"/>
</dbReference>
<dbReference type="SUPFAM" id="SSF55729">
    <property type="entry name" value="Acyl-CoA N-acyltransferases (Nat)"/>
    <property type="match status" value="1"/>
</dbReference>
<evidence type="ECO:0000256" key="4">
    <source>
        <dbReference type="ARBA" id="ARBA00023002"/>
    </source>
</evidence>
<dbReference type="Gene3D" id="3.30.70.610">
    <property type="entry name" value="D-lactate dehydrogenase, cap domain, subdomain 1"/>
    <property type="match status" value="2"/>
</dbReference>
<evidence type="ECO:0000313" key="9">
    <source>
        <dbReference type="Proteomes" id="UP000282433"/>
    </source>
</evidence>
<dbReference type="PROSITE" id="PS51186">
    <property type="entry name" value="GNAT"/>
    <property type="match status" value="1"/>
</dbReference>
<dbReference type="PANTHER" id="PTHR43716:SF1">
    <property type="entry name" value="D-2-HYDROXYGLUTARATE DEHYDROGENASE, MITOCHONDRIAL"/>
    <property type="match status" value="1"/>
</dbReference>
<dbReference type="Pfam" id="PF13420">
    <property type="entry name" value="Acetyltransf_4"/>
    <property type="match status" value="1"/>
</dbReference>
<dbReference type="GO" id="GO:0031234">
    <property type="term" value="C:extrinsic component of cytoplasmic side of plasma membrane"/>
    <property type="evidence" value="ECO:0007669"/>
    <property type="project" value="UniProtKB-UniRule"/>
</dbReference>
<dbReference type="FunFam" id="3.30.70.610:FF:000002">
    <property type="entry name" value="Quinone-dependent D-lactate dehydrogenase"/>
    <property type="match status" value="1"/>
</dbReference>
<keyword evidence="3 5" id="KW-0274">FAD</keyword>
<dbReference type="GO" id="GO:0016747">
    <property type="term" value="F:acyltransferase activity, transferring groups other than amino-acyl groups"/>
    <property type="evidence" value="ECO:0007669"/>
    <property type="project" value="InterPro"/>
</dbReference>
<evidence type="ECO:0000256" key="1">
    <source>
        <dbReference type="ARBA" id="ARBA00001974"/>
    </source>
</evidence>
<dbReference type="PANTHER" id="PTHR43716">
    <property type="entry name" value="D-2-HYDROXYGLUTARATE DEHYDROGENASE, MITOCHONDRIAL"/>
    <property type="match status" value="1"/>
</dbReference>
<evidence type="ECO:0000259" key="6">
    <source>
        <dbReference type="PROSITE" id="PS51186"/>
    </source>
</evidence>
<dbReference type="GO" id="GO:0048038">
    <property type="term" value="F:quinone binding"/>
    <property type="evidence" value="ECO:0007669"/>
    <property type="project" value="UniProtKB-KW"/>
</dbReference>